<accession>A0A5K3FWY5</accession>
<organism evidence="2">
    <name type="scientific">Mesocestoides corti</name>
    <name type="common">Flatworm</name>
    <dbReference type="NCBI Taxonomy" id="53468"/>
    <lineage>
        <taxon>Eukaryota</taxon>
        <taxon>Metazoa</taxon>
        <taxon>Spiralia</taxon>
        <taxon>Lophotrochozoa</taxon>
        <taxon>Platyhelminthes</taxon>
        <taxon>Cestoda</taxon>
        <taxon>Eucestoda</taxon>
        <taxon>Cyclophyllidea</taxon>
        <taxon>Mesocestoididae</taxon>
        <taxon>Mesocestoides</taxon>
    </lineage>
</organism>
<evidence type="ECO:0000313" key="2">
    <source>
        <dbReference type="WBParaSite" id="MCU_012230-RA"/>
    </source>
</evidence>
<protein>
    <submittedName>
        <fullName evidence="2">Transposase</fullName>
    </submittedName>
</protein>
<feature type="region of interest" description="Disordered" evidence="1">
    <location>
        <begin position="1"/>
        <end position="24"/>
    </location>
</feature>
<reference evidence="2" key="1">
    <citation type="submission" date="2019-11" db="UniProtKB">
        <authorList>
            <consortium name="WormBaseParasite"/>
        </authorList>
    </citation>
    <scope>IDENTIFICATION</scope>
</reference>
<sequence length="62" mass="6803">LLTNHKPGPHVRRRQSESTTLATPVGCISSSHAIGTQRDRGLPEASLVEYVCALIRRHSQGR</sequence>
<dbReference type="AlphaFoldDB" id="A0A5K3FWY5"/>
<proteinExistence type="predicted"/>
<name>A0A5K3FWY5_MESCO</name>
<dbReference type="WBParaSite" id="MCU_012230-RA">
    <property type="protein sequence ID" value="MCU_012230-RA"/>
    <property type="gene ID" value="MCU_012230"/>
</dbReference>
<evidence type="ECO:0000256" key="1">
    <source>
        <dbReference type="SAM" id="MobiDB-lite"/>
    </source>
</evidence>